<accession>A0AAN6RYM9</accession>
<feature type="compositionally biased region" description="Low complexity" evidence="7">
    <location>
        <begin position="180"/>
        <end position="199"/>
    </location>
</feature>
<dbReference type="InterPro" id="IPR036236">
    <property type="entry name" value="Znf_C2H2_sf"/>
</dbReference>
<evidence type="ECO:0000256" key="6">
    <source>
        <dbReference type="PROSITE-ProRule" id="PRU00042"/>
    </source>
</evidence>
<dbReference type="FunFam" id="3.30.160.60:FF:002157">
    <property type="entry name" value="Transcription factor"/>
    <property type="match status" value="1"/>
</dbReference>
<evidence type="ECO:0000256" key="7">
    <source>
        <dbReference type="SAM" id="MobiDB-lite"/>
    </source>
</evidence>
<sequence>MTTIQSKTLQFQQQLRNSAPPPPQAELQKQPGEGKPNQKRYTCDIPGCSKSFDTKAGNLGLLQTHELRHTGKKPFRCGQCGKRFARRGNLSAHLKTHGQIKPFVCKLDGCDKTFTQLGNLKVHQNKFHIETLQALTAKFAALSDYHDVTKEDRELLQYFATLYKNSNKGIKGRRKGHKVATVARTASPTSPTTTTMSSPHYPFHQQHP</sequence>
<dbReference type="PANTHER" id="PTHR14003">
    <property type="entry name" value="TRANSCRIPTIONAL REPRESSOR PROTEIN YY"/>
    <property type="match status" value="1"/>
</dbReference>
<feature type="domain" description="C2H2-type" evidence="8">
    <location>
        <begin position="41"/>
        <end position="74"/>
    </location>
</feature>
<dbReference type="Gene3D" id="3.30.160.60">
    <property type="entry name" value="Classic Zinc Finger"/>
    <property type="match status" value="3"/>
</dbReference>
<dbReference type="InterPro" id="IPR013087">
    <property type="entry name" value="Znf_C2H2_type"/>
</dbReference>
<evidence type="ECO:0000256" key="1">
    <source>
        <dbReference type="ARBA" id="ARBA00022723"/>
    </source>
</evidence>
<dbReference type="Pfam" id="PF00096">
    <property type="entry name" value="zf-C2H2"/>
    <property type="match status" value="2"/>
</dbReference>
<dbReference type="EMBL" id="MU854103">
    <property type="protein sequence ID" value="KAK3933633.1"/>
    <property type="molecule type" value="Genomic_DNA"/>
</dbReference>
<evidence type="ECO:0000313" key="9">
    <source>
        <dbReference type="EMBL" id="KAK3933633.1"/>
    </source>
</evidence>
<evidence type="ECO:0000256" key="5">
    <source>
        <dbReference type="ARBA" id="ARBA00044085"/>
    </source>
</evidence>
<keyword evidence="2" id="KW-0677">Repeat</keyword>
<feature type="region of interest" description="Disordered" evidence="7">
    <location>
        <begin position="170"/>
        <end position="208"/>
    </location>
</feature>
<feature type="region of interest" description="Disordered" evidence="7">
    <location>
        <begin position="1"/>
        <end position="39"/>
    </location>
</feature>
<dbReference type="GO" id="GO:0000978">
    <property type="term" value="F:RNA polymerase II cis-regulatory region sequence-specific DNA binding"/>
    <property type="evidence" value="ECO:0007669"/>
    <property type="project" value="TreeGrafter"/>
</dbReference>
<reference evidence="10" key="1">
    <citation type="journal article" date="2023" name="Mol. Phylogenet. Evol.">
        <title>Genome-scale phylogeny and comparative genomics of the fungal order Sordariales.</title>
        <authorList>
            <person name="Hensen N."/>
            <person name="Bonometti L."/>
            <person name="Westerberg I."/>
            <person name="Brannstrom I.O."/>
            <person name="Guillou S."/>
            <person name="Cros-Aarteil S."/>
            <person name="Calhoun S."/>
            <person name="Haridas S."/>
            <person name="Kuo A."/>
            <person name="Mondo S."/>
            <person name="Pangilinan J."/>
            <person name="Riley R."/>
            <person name="LaButti K."/>
            <person name="Andreopoulos B."/>
            <person name="Lipzen A."/>
            <person name="Chen C."/>
            <person name="Yan M."/>
            <person name="Daum C."/>
            <person name="Ng V."/>
            <person name="Clum A."/>
            <person name="Steindorff A."/>
            <person name="Ohm R.A."/>
            <person name="Martin F."/>
            <person name="Silar P."/>
            <person name="Natvig D.O."/>
            <person name="Lalanne C."/>
            <person name="Gautier V."/>
            <person name="Ament-Velasquez S.L."/>
            <person name="Kruys A."/>
            <person name="Hutchinson M.I."/>
            <person name="Powell A.J."/>
            <person name="Barry K."/>
            <person name="Miller A.N."/>
            <person name="Grigoriev I.V."/>
            <person name="Debuchy R."/>
            <person name="Gladieux P."/>
            <person name="Hiltunen Thoren M."/>
            <person name="Johannesson H."/>
        </authorList>
    </citation>
    <scope>NUCLEOTIDE SEQUENCE [LARGE SCALE GENOMIC DNA]</scope>
    <source>
        <strain evidence="10">CBS 340.73</strain>
    </source>
</reference>
<evidence type="ECO:0000256" key="2">
    <source>
        <dbReference type="ARBA" id="ARBA00022737"/>
    </source>
</evidence>
<dbReference type="GO" id="GO:0008270">
    <property type="term" value="F:zinc ion binding"/>
    <property type="evidence" value="ECO:0007669"/>
    <property type="project" value="UniProtKB-KW"/>
</dbReference>
<feature type="non-terminal residue" evidence="9">
    <location>
        <position position="208"/>
    </location>
</feature>
<comment type="caution">
    <text evidence="9">The sequence shown here is derived from an EMBL/GenBank/DDBJ whole genome shotgun (WGS) entry which is preliminary data.</text>
</comment>
<keyword evidence="1" id="KW-0479">Metal-binding</keyword>
<keyword evidence="3 6" id="KW-0863">Zinc-finger</keyword>
<evidence type="ECO:0000313" key="10">
    <source>
        <dbReference type="Proteomes" id="UP001303473"/>
    </source>
</evidence>
<proteinExistence type="predicted"/>
<keyword evidence="4" id="KW-0862">Zinc</keyword>
<dbReference type="Proteomes" id="UP001303473">
    <property type="component" value="Unassembled WGS sequence"/>
</dbReference>
<dbReference type="SUPFAM" id="SSF57667">
    <property type="entry name" value="beta-beta-alpha zinc fingers"/>
    <property type="match status" value="2"/>
</dbReference>
<evidence type="ECO:0000259" key="8">
    <source>
        <dbReference type="PROSITE" id="PS50157"/>
    </source>
</evidence>
<dbReference type="GO" id="GO:0000981">
    <property type="term" value="F:DNA-binding transcription factor activity, RNA polymerase II-specific"/>
    <property type="evidence" value="ECO:0007669"/>
    <property type="project" value="TreeGrafter"/>
</dbReference>
<protein>
    <recommendedName>
        <fullName evidence="5">C2H2 type master regulator of conidiophore development brlA</fullName>
    </recommendedName>
</protein>
<dbReference type="PROSITE" id="PS50157">
    <property type="entry name" value="ZINC_FINGER_C2H2_2"/>
    <property type="match status" value="3"/>
</dbReference>
<dbReference type="GO" id="GO:0000785">
    <property type="term" value="C:chromatin"/>
    <property type="evidence" value="ECO:0007669"/>
    <property type="project" value="TreeGrafter"/>
</dbReference>
<feature type="compositionally biased region" description="Polar residues" evidence="7">
    <location>
        <begin position="1"/>
        <end position="17"/>
    </location>
</feature>
<feature type="domain" description="C2H2-type" evidence="8">
    <location>
        <begin position="103"/>
        <end position="128"/>
    </location>
</feature>
<dbReference type="PANTHER" id="PTHR14003:SF19">
    <property type="entry name" value="YY2 TRANSCRIPTION FACTOR"/>
    <property type="match status" value="1"/>
</dbReference>
<dbReference type="SMART" id="SM00355">
    <property type="entry name" value="ZnF_C2H2"/>
    <property type="match status" value="3"/>
</dbReference>
<dbReference type="FunFam" id="3.30.160.60:FF:000630">
    <property type="entry name" value="Zinc finger protein 180"/>
    <property type="match status" value="1"/>
</dbReference>
<dbReference type="GO" id="GO:0005667">
    <property type="term" value="C:transcription regulator complex"/>
    <property type="evidence" value="ECO:0007669"/>
    <property type="project" value="TreeGrafter"/>
</dbReference>
<dbReference type="PROSITE" id="PS00028">
    <property type="entry name" value="ZINC_FINGER_C2H2_1"/>
    <property type="match status" value="2"/>
</dbReference>
<organism evidence="9 10">
    <name type="scientific">Diplogelasinospora grovesii</name>
    <dbReference type="NCBI Taxonomy" id="303347"/>
    <lineage>
        <taxon>Eukaryota</taxon>
        <taxon>Fungi</taxon>
        <taxon>Dikarya</taxon>
        <taxon>Ascomycota</taxon>
        <taxon>Pezizomycotina</taxon>
        <taxon>Sordariomycetes</taxon>
        <taxon>Sordariomycetidae</taxon>
        <taxon>Sordariales</taxon>
        <taxon>Diplogelasinosporaceae</taxon>
        <taxon>Diplogelasinospora</taxon>
    </lineage>
</organism>
<name>A0AAN6RYM9_9PEZI</name>
<keyword evidence="10" id="KW-1185">Reference proteome</keyword>
<gene>
    <name evidence="9" type="ORF">QBC46DRAFT_432328</name>
</gene>
<feature type="domain" description="C2H2-type" evidence="8">
    <location>
        <begin position="75"/>
        <end position="102"/>
    </location>
</feature>
<evidence type="ECO:0000256" key="3">
    <source>
        <dbReference type="ARBA" id="ARBA00022771"/>
    </source>
</evidence>
<evidence type="ECO:0000256" key="4">
    <source>
        <dbReference type="ARBA" id="ARBA00022833"/>
    </source>
</evidence>
<dbReference type="AlphaFoldDB" id="A0AAN6RYM9"/>